<evidence type="ECO:0000313" key="2">
    <source>
        <dbReference type="EMBL" id="CAG9562396.1"/>
    </source>
</evidence>
<evidence type="ECO:0000256" key="1">
    <source>
        <dbReference type="SAM" id="MobiDB-lite"/>
    </source>
</evidence>
<proteinExistence type="predicted"/>
<feature type="compositionally biased region" description="Basic and acidic residues" evidence="1">
    <location>
        <begin position="16"/>
        <end position="32"/>
    </location>
</feature>
<dbReference type="Proteomes" id="UP000789524">
    <property type="component" value="Unassembled WGS sequence"/>
</dbReference>
<dbReference type="AlphaFoldDB" id="A0A8J2QM58"/>
<keyword evidence="3" id="KW-1185">Reference proteome</keyword>
<gene>
    <name evidence="2" type="ORF">DCHRY22_LOCUS3738</name>
</gene>
<reference evidence="2" key="1">
    <citation type="submission" date="2021-09" db="EMBL/GenBank/DDBJ databases">
        <authorList>
            <person name="Martin H S."/>
        </authorList>
    </citation>
    <scope>NUCLEOTIDE SEQUENCE</scope>
</reference>
<evidence type="ECO:0000313" key="3">
    <source>
        <dbReference type="Proteomes" id="UP000789524"/>
    </source>
</evidence>
<protein>
    <submittedName>
        <fullName evidence="2">(African queen) hypothetical protein</fullName>
    </submittedName>
</protein>
<comment type="caution">
    <text evidence="2">The sequence shown here is derived from an EMBL/GenBank/DDBJ whole genome shotgun (WGS) entry which is preliminary data.</text>
</comment>
<feature type="region of interest" description="Disordered" evidence="1">
    <location>
        <begin position="1"/>
        <end position="43"/>
    </location>
</feature>
<organism evidence="2 3">
    <name type="scientific">Danaus chrysippus</name>
    <name type="common">African queen</name>
    <dbReference type="NCBI Taxonomy" id="151541"/>
    <lineage>
        <taxon>Eukaryota</taxon>
        <taxon>Metazoa</taxon>
        <taxon>Ecdysozoa</taxon>
        <taxon>Arthropoda</taxon>
        <taxon>Hexapoda</taxon>
        <taxon>Insecta</taxon>
        <taxon>Pterygota</taxon>
        <taxon>Neoptera</taxon>
        <taxon>Endopterygota</taxon>
        <taxon>Lepidoptera</taxon>
        <taxon>Glossata</taxon>
        <taxon>Ditrysia</taxon>
        <taxon>Papilionoidea</taxon>
        <taxon>Nymphalidae</taxon>
        <taxon>Danainae</taxon>
        <taxon>Danaini</taxon>
        <taxon>Danaina</taxon>
        <taxon>Danaus</taxon>
        <taxon>Anosia</taxon>
    </lineage>
</organism>
<name>A0A8J2QM58_9NEOP</name>
<accession>A0A8J2QM58</accession>
<sequence>MHAVVSNDHCGLSSDAELRDMGQTEDFARRSPEQPLPPPIQPCSGFLGNVSPVEERIADVMANGTMGTCFSNPFHVINNEAMGINSDIIAPTGPL</sequence>
<dbReference type="EMBL" id="CAKASE010000048">
    <property type="protein sequence ID" value="CAG9562396.1"/>
    <property type="molecule type" value="Genomic_DNA"/>
</dbReference>